<accession>A0ABR1TUU7</accession>
<dbReference type="Proteomes" id="UP001480595">
    <property type="component" value="Unassembled WGS sequence"/>
</dbReference>
<proteinExistence type="predicted"/>
<dbReference type="GeneID" id="92096626"/>
<protein>
    <submittedName>
        <fullName evidence="2">Uncharacterized protein</fullName>
    </submittedName>
</protein>
<dbReference type="EMBL" id="JAQQWL010000011">
    <property type="protein sequence ID" value="KAK8050424.1"/>
    <property type="molecule type" value="Genomic_DNA"/>
</dbReference>
<evidence type="ECO:0000256" key="1">
    <source>
        <dbReference type="SAM" id="MobiDB-lite"/>
    </source>
</evidence>
<reference evidence="2 3" key="1">
    <citation type="submission" date="2023-01" db="EMBL/GenBank/DDBJ databases">
        <title>Analysis of 21 Apiospora genomes using comparative genomics revels a genus with tremendous synthesis potential of carbohydrate active enzymes and secondary metabolites.</title>
        <authorList>
            <person name="Sorensen T."/>
        </authorList>
    </citation>
    <scope>NUCLEOTIDE SEQUENCE [LARGE SCALE GENOMIC DNA]</scope>
    <source>
        <strain evidence="2 3">CBS 135458</strain>
    </source>
</reference>
<feature type="compositionally biased region" description="Basic residues" evidence="1">
    <location>
        <begin position="128"/>
        <end position="140"/>
    </location>
</feature>
<comment type="caution">
    <text evidence="2">The sequence shown here is derived from an EMBL/GenBank/DDBJ whole genome shotgun (WGS) entry which is preliminary data.</text>
</comment>
<keyword evidence="3" id="KW-1185">Reference proteome</keyword>
<name>A0ABR1TUU7_9PEZI</name>
<feature type="region of interest" description="Disordered" evidence="1">
    <location>
        <begin position="178"/>
        <end position="218"/>
    </location>
</feature>
<sequence length="218" mass="24005">MGFPQQTIRPCRREQVYYYEEDSSSDESSRVESPLPLGTEPRFTMLLRSPASTRNFKGKAVANYEPKRPRTNDYNRNNAKPQGKRKAMAYYMPAVPARVHTCDDCDTIAGPAPPPRSPPPSVRSGPGRGRRRRPIGRHRYPEHSAAAGARHRPGHLQAQVREAAAADTEVVRILGHDTQAHREAPVQPIEEQARGPAPARGSGVCGEGQGEVCRQAAL</sequence>
<feature type="region of interest" description="Disordered" evidence="1">
    <location>
        <begin position="105"/>
        <end position="157"/>
    </location>
</feature>
<gene>
    <name evidence="2" type="ORF">PG994_012154</name>
</gene>
<organism evidence="2 3">
    <name type="scientific">Apiospora phragmitis</name>
    <dbReference type="NCBI Taxonomy" id="2905665"/>
    <lineage>
        <taxon>Eukaryota</taxon>
        <taxon>Fungi</taxon>
        <taxon>Dikarya</taxon>
        <taxon>Ascomycota</taxon>
        <taxon>Pezizomycotina</taxon>
        <taxon>Sordariomycetes</taxon>
        <taxon>Xylariomycetidae</taxon>
        <taxon>Amphisphaeriales</taxon>
        <taxon>Apiosporaceae</taxon>
        <taxon>Apiospora</taxon>
    </lineage>
</organism>
<evidence type="ECO:0000313" key="2">
    <source>
        <dbReference type="EMBL" id="KAK8050424.1"/>
    </source>
</evidence>
<evidence type="ECO:0000313" key="3">
    <source>
        <dbReference type="Proteomes" id="UP001480595"/>
    </source>
</evidence>
<feature type="compositionally biased region" description="Pro residues" evidence="1">
    <location>
        <begin position="111"/>
        <end position="121"/>
    </location>
</feature>
<dbReference type="RefSeq" id="XP_066712673.1">
    <property type="nucleotide sequence ID" value="XM_066863563.1"/>
</dbReference>
<feature type="region of interest" description="Disordered" evidence="1">
    <location>
        <begin position="19"/>
        <end position="85"/>
    </location>
</feature>